<dbReference type="PROSITE" id="PS50112">
    <property type="entry name" value="PAS"/>
    <property type="match status" value="1"/>
</dbReference>
<feature type="domain" description="PAS" evidence="4">
    <location>
        <begin position="151"/>
        <end position="193"/>
    </location>
</feature>
<organism evidence="5 6">
    <name type="scientific">Methanoregula formicica (strain DSM 22288 / NBRC 105244 / SMSP)</name>
    <dbReference type="NCBI Taxonomy" id="593750"/>
    <lineage>
        <taxon>Archaea</taxon>
        <taxon>Methanobacteriati</taxon>
        <taxon>Methanobacteriota</taxon>
        <taxon>Stenosarchaea group</taxon>
        <taxon>Methanomicrobia</taxon>
        <taxon>Methanomicrobiales</taxon>
        <taxon>Methanoregulaceae</taxon>
        <taxon>Methanoregula</taxon>
    </lineage>
</organism>
<dbReference type="PANTHER" id="PTHR44591:SF3">
    <property type="entry name" value="RESPONSE REGULATORY DOMAIN-CONTAINING PROTEIN"/>
    <property type="match status" value="1"/>
</dbReference>
<dbReference type="SMART" id="SM00448">
    <property type="entry name" value="REC"/>
    <property type="match status" value="1"/>
</dbReference>
<dbReference type="KEGG" id="mfo:Metfor_1100"/>
<dbReference type="GO" id="GO:0000160">
    <property type="term" value="P:phosphorelay signal transduction system"/>
    <property type="evidence" value="ECO:0007669"/>
    <property type="project" value="InterPro"/>
</dbReference>
<dbReference type="Pfam" id="PF13188">
    <property type="entry name" value="PAS_8"/>
    <property type="match status" value="1"/>
</dbReference>
<dbReference type="InterPro" id="IPR000014">
    <property type="entry name" value="PAS"/>
</dbReference>
<reference evidence="5 6" key="2">
    <citation type="journal article" date="2014" name="Genome Announc.">
        <title>Complete Genome Sequence of Methanoregula formicica SMSPT, a Mesophilic Hydrogenotrophic Methanogen Isolated from a Methanogenic Upflow Anaerobic Sludge Blanket Reactor.</title>
        <authorList>
            <person name="Yamamoto K."/>
            <person name="Tamaki H."/>
            <person name="Cadillo-Quiroz H."/>
            <person name="Imachi H."/>
            <person name="Kyrpides N."/>
            <person name="Woyke T."/>
            <person name="Goodwin L."/>
            <person name="Zinder S.H."/>
            <person name="Kamagata Y."/>
            <person name="Liu W.T."/>
        </authorList>
    </citation>
    <scope>NUCLEOTIDE SEQUENCE [LARGE SCALE GENOMIC DNA]</scope>
    <source>
        <strain evidence="6">DSM 22288 / NBRC 105244 / SMSP</strain>
    </source>
</reference>
<keyword evidence="6" id="KW-1185">Reference proteome</keyword>
<name>L0HFQ7_METFS</name>
<dbReference type="EMBL" id="CP003167">
    <property type="protein sequence ID" value="AGB02148.1"/>
    <property type="molecule type" value="Genomic_DNA"/>
</dbReference>
<dbReference type="SUPFAM" id="SSF52172">
    <property type="entry name" value="CheY-like"/>
    <property type="match status" value="1"/>
</dbReference>
<dbReference type="NCBIfam" id="TIGR00229">
    <property type="entry name" value="sensory_box"/>
    <property type="match status" value="1"/>
</dbReference>
<dbReference type="RefSeq" id="WP_015285112.1">
    <property type="nucleotide sequence ID" value="NC_019943.1"/>
</dbReference>
<dbReference type="InterPro" id="IPR001789">
    <property type="entry name" value="Sig_transdc_resp-reg_receiver"/>
</dbReference>
<proteinExistence type="predicted"/>
<protein>
    <submittedName>
        <fullName evidence="5">PAS domain S-box</fullName>
    </submittedName>
</protein>
<dbReference type="eggNOG" id="arCOG02385">
    <property type="taxonomic scope" value="Archaea"/>
</dbReference>
<reference evidence="6" key="1">
    <citation type="submission" date="2011-12" db="EMBL/GenBank/DDBJ databases">
        <title>Complete sequence of Methanoregula formicicum SMSP.</title>
        <authorList>
            <person name="Lucas S."/>
            <person name="Han J."/>
            <person name="Lapidus A."/>
            <person name="Cheng J.-F."/>
            <person name="Goodwin L."/>
            <person name="Pitluck S."/>
            <person name="Peters L."/>
            <person name="Ovchinnikova G."/>
            <person name="Teshima H."/>
            <person name="Detter J.C."/>
            <person name="Han C."/>
            <person name="Tapia R."/>
            <person name="Land M."/>
            <person name="Hauser L."/>
            <person name="Kyrpides N."/>
            <person name="Ivanova N."/>
            <person name="Pagani I."/>
            <person name="Imachi H."/>
            <person name="Tamaki H."/>
            <person name="Sekiguchi Y."/>
            <person name="Kamagata Y."/>
            <person name="Cadillo-Quiroz H."/>
            <person name="Zinder S."/>
            <person name="Liu W.-T."/>
            <person name="Woyke T."/>
        </authorList>
    </citation>
    <scope>NUCLEOTIDE SEQUENCE [LARGE SCALE GENOMIC DNA]</scope>
    <source>
        <strain evidence="6">DSM 22288 / NBRC 105244 / SMSP</strain>
    </source>
</reference>
<dbReference type="InterPro" id="IPR050595">
    <property type="entry name" value="Bact_response_regulator"/>
</dbReference>
<dbReference type="STRING" id="593750.Metfor_1100"/>
<evidence type="ECO:0000259" key="3">
    <source>
        <dbReference type="PROSITE" id="PS50110"/>
    </source>
</evidence>
<dbReference type="InterPro" id="IPR011006">
    <property type="entry name" value="CheY-like_superfamily"/>
</dbReference>
<evidence type="ECO:0000259" key="4">
    <source>
        <dbReference type="PROSITE" id="PS50112"/>
    </source>
</evidence>
<gene>
    <name evidence="5" type="ordered locus">Metfor_1100</name>
</gene>
<dbReference type="OrthoDB" id="8127at2157"/>
<feature type="modified residue" description="4-aspartylphosphate" evidence="2">
    <location>
        <position position="70"/>
    </location>
</feature>
<evidence type="ECO:0000256" key="1">
    <source>
        <dbReference type="ARBA" id="ARBA00022553"/>
    </source>
</evidence>
<dbReference type="InParanoid" id="L0HFQ7"/>
<evidence type="ECO:0000313" key="5">
    <source>
        <dbReference type="EMBL" id="AGB02148.1"/>
    </source>
</evidence>
<evidence type="ECO:0000313" key="6">
    <source>
        <dbReference type="Proteomes" id="UP000010824"/>
    </source>
</evidence>
<dbReference type="Pfam" id="PF00072">
    <property type="entry name" value="Response_reg"/>
    <property type="match status" value="1"/>
</dbReference>
<dbReference type="HOGENOM" id="CLU_000445_69_3_2"/>
<dbReference type="SUPFAM" id="SSF55785">
    <property type="entry name" value="PYP-like sensor domain (PAS domain)"/>
    <property type="match status" value="1"/>
</dbReference>
<dbReference type="CDD" id="cd00156">
    <property type="entry name" value="REC"/>
    <property type="match status" value="1"/>
</dbReference>
<evidence type="ECO:0000256" key="2">
    <source>
        <dbReference type="PROSITE-ProRule" id="PRU00169"/>
    </source>
</evidence>
<dbReference type="Proteomes" id="UP000010824">
    <property type="component" value="Chromosome"/>
</dbReference>
<keyword evidence="1 2" id="KW-0597">Phosphoprotein</keyword>
<accession>L0HFQ7</accession>
<dbReference type="Gene3D" id="3.30.450.20">
    <property type="entry name" value="PAS domain"/>
    <property type="match status" value="1"/>
</dbReference>
<sequence length="198" mass="22092">MNPDGSAPAPPEDPGRLRFLSVLYVDDEPVLPDICRIYLLKYGITVTPAPSVREALRLMESKHFDLILSDYEMPGIDGAGFLNILREKHISLPVVIFSGQAPDTMRGGVFSRGSVYYVRKGGEPRKMFNELAGRIRDAFRKDQEKAILQKIALQYRTLFEQSGAAVVTLDDSLLITTANAGFEQLTGYGKDEIERVLR</sequence>
<dbReference type="PROSITE" id="PS50110">
    <property type="entry name" value="RESPONSE_REGULATORY"/>
    <property type="match status" value="1"/>
</dbReference>
<dbReference type="GeneID" id="14310413"/>
<feature type="domain" description="Response regulatory" evidence="3">
    <location>
        <begin position="21"/>
        <end position="135"/>
    </location>
</feature>
<dbReference type="AlphaFoldDB" id="L0HFQ7"/>
<dbReference type="PANTHER" id="PTHR44591">
    <property type="entry name" value="STRESS RESPONSE REGULATOR PROTEIN 1"/>
    <property type="match status" value="1"/>
</dbReference>
<dbReference type="Gene3D" id="3.40.50.2300">
    <property type="match status" value="1"/>
</dbReference>
<dbReference type="InterPro" id="IPR035965">
    <property type="entry name" value="PAS-like_dom_sf"/>
</dbReference>